<evidence type="ECO:0000313" key="2">
    <source>
        <dbReference type="EMBL" id="EZG42883.1"/>
    </source>
</evidence>
<organism evidence="2 3">
    <name type="scientific">Gregarina niphandrodes</name>
    <name type="common">Septate eugregarine</name>
    <dbReference type="NCBI Taxonomy" id="110365"/>
    <lineage>
        <taxon>Eukaryota</taxon>
        <taxon>Sar</taxon>
        <taxon>Alveolata</taxon>
        <taxon>Apicomplexa</taxon>
        <taxon>Conoidasida</taxon>
        <taxon>Gregarinasina</taxon>
        <taxon>Eugregarinorida</taxon>
        <taxon>Gregarinidae</taxon>
        <taxon>Gregarina</taxon>
    </lineage>
</organism>
<dbReference type="EMBL" id="AFNH02001668">
    <property type="protein sequence ID" value="EZG42883.1"/>
    <property type="molecule type" value="Genomic_DNA"/>
</dbReference>
<gene>
    <name evidence="2" type="ORF">GNI_212740</name>
</gene>
<dbReference type="AlphaFoldDB" id="A0A023AWU8"/>
<reference evidence="2" key="1">
    <citation type="submission" date="2013-12" db="EMBL/GenBank/DDBJ databases">
        <authorList>
            <person name="Omoto C.K."/>
            <person name="Sibley D."/>
            <person name="Venepally P."/>
            <person name="Hadjithomas M."/>
            <person name="Karamycheva S."/>
            <person name="Brunk B."/>
            <person name="Roos D."/>
            <person name="Caler E."/>
            <person name="Lorenzi H."/>
        </authorList>
    </citation>
    <scope>NUCLEOTIDE SEQUENCE</scope>
</reference>
<proteinExistence type="predicted"/>
<protein>
    <submittedName>
        <fullName evidence="2">Uncharacterized protein</fullName>
    </submittedName>
</protein>
<accession>A0A023AWU8</accession>
<sequence length="135" mass="14964">MPSCMSLSLWAQALPVLVEFAPALFGIGAAGSAIGTGLQVANAVNSLLSGGDISKQSTVDTIIDYGVDTANQALGRFRDAALRRTGEILREAYRSRLRPRPQRWDKPRPPRTKKLGPRSRWYAKEKYYRSRGQPF</sequence>
<dbReference type="VEuPathDB" id="CryptoDB:GNI_212740"/>
<feature type="region of interest" description="Disordered" evidence="1">
    <location>
        <begin position="99"/>
        <end position="118"/>
    </location>
</feature>
<name>A0A023AWU8_GRENI</name>
<dbReference type="GeneID" id="22916520"/>
<keyword evidence="3" id="KW-1185">Reference proteome</keyword>
<comment type="caution">
    <text evidence="2">The sequence shown here is derived from an EMBL/GenBank/DDBJ whole genome shotgun (WGS) entry which is preliminary data.</text>
</comment>
<dbReference type="RefSeq" id="XP_011133838.1">
    <property type="nucleotide sequence ID" value="XM_011135536.1"/>
</dbReference>
<dbReference type="Proteomes" id="UP000019763">
    <property type="component" value="Unassembled WGS sequence"/>
</dbReference>
<evidence type="ECO:0000256" key="1">
    <source>
        <dbReference type="SAM" id="MobiDB-lite"/>
    </source>
</evidence>
<evidence type="ECO:0000313" key="3">
    <source>
        <dbReference type="Proteomes" id="UP000019763"/>
    </source>
</evidence>